<keyword evidence="1" id="KW-0732">Signal</keyword>
<dbReference type="GO" id="GO:0043176">
    <property type="term" value="F:amine binding"/>
    <property type="evidence" value="ECO:0007669"/>
    <property type="project" value="InterPro"/>
</dbReference>
<accession>A0A6M2E467</accession>
<dbReference type="InterPro" id="IPR012674">
    <property type="entry name" value="Calycin"/>
</dbReference>
<dbReference type="Gene3D" id="2.40.128.20">
    <property type="match status" value="1"/>
</dbReference>
<reference evidence="2" key="1">
    <citation type="submission" date="2019-12" db="EMBL/GenBank/DDBJ databases">
        <title>The sialotranscriptome of the gopher-tortoise tick, Amblyomma tuberculatum.</title>
        <authorList>
            <person name="Karim S."/>
            <person name="Andersen J."/>
            <person name="Kumar D."/>
            <person name="Adamson S."/>
            <person name="Ennen J."/>
            <person name="Qualis C.P."/>
            <person name="Ribeiro J.M.C."/>
        </authorList>
    </citation>
    <scope>NUCLEOTIDE SEQUENCE</scope>
    <source>
        <strain evidence="2">Removed</strain>
        <tissue evidence="2">Salivary glands</tissue>
    </source>
</reference>
<dbReference type="GO" id="GO:0030682">
    <property type="term" value="P:symbiont-mediated perturbation of host defenses"/>
    <property type="evidence" value="ECO:0007669"/>
    <property type="project" value="InterPro"/>
</dbReference>
<sequence>MHPLIVLIAFLVALCEAEDIASTSQMNHPEWADEGRLGRYQDAWKSIDQNSTTLYYLAKATYENDTGSWGQRFRCLSVMETSRNETEKTVQSEFVFKNGSSQGNQTFAVNETVKAIKVYGYTQHENAIKYLVNDPALNLTDPLVFSDGLTCDLFTCHMQTTTQEASSFG</sequence>
<evidence type="ECO:0000313" key="2">
    <source>
        <dbReference type="EMBL" id="NOV53266.1"/>
    </source>
</evidence>
<dbReference type="InterPro" id="IPR002970">
    <property type="entry name" value="Tick_his-bd"/>
</dbReference>
<feature type="chain" id="PRO_5027087810" evidence="1">
    <location>
        <begin position="18"/>
        <end position="169"/>
    </location>
</feature>
<protein>
    <submittedName>
        <fullName evidence="2">Uncharacterized protein</fullName>
    </submittedName>
</protein>
<name>A0A6M2E467_9ACAR</name>
<dbReference type="AlphaFoldDB" id="A0A6M2E467"/>
<organism evidence="2">
    <name type="scientific">Amblyomma tuberculatum</name>
    <dbReference type="NCBI Taxonomy" id="48802"/>
    <lineage>
        <taxon>Eukaryota</taxon>
        <taxon>Metazoa</taxon>
        <taxon>Ecdysozoa</taxon>
        <taxon>Arthropoda</taxon>
        <taxon>Chelicerata</taxon>
        <taxon>Arachnida</taxon>
        <taxon>Acari</taxon>
        <taxon>Parasitiformes</taxon>
        <taxon>Ixodida</taxon>
        <taxon>Ixodoidea</taxon>
        <taxon>Ixodidae</taxon>
        <taxon>Amblyomminae</taxon>
        <taxon>Amblyomma</taxon>
    </lineage>
</organism>
<dbReference type="Pfam" id="PF02098">
    <property type="entry name" value="His_binding"/>
    <property type="match status" value="1"/>
</dbReference>
<dbReference type="PRINTS" id="PR01220">
    <property type="entry name" value="HISBINDING"/>
</dbReference>
<dbReference type="EMBL" id="GIDH01001323">
    <property type="protein sequence ID" value="NOV53266.1"/>
    <property type="molecule type" value="Transcribed_RNA"/>
</dbReference>
<feature type="signal peptide" evidence="1">
    <location>
        <begin position="1"/>
        <end position="17"/>
    </location>
</feature>
<dbReference type="SUPFAM" id="SSF50814">
    <property type="entry name" value="Lipocalins"/>
    <property type="match status" value="1"/>
</dbReference>
<proteinExistence type="predicted"/>
<evidence type="ECO:0000256" key="1">
    <source>
        <dbReference type="SAM" id="SignalP"/>
    </source>
</evidence>